<dbReference type="PANTHER" id="PTHR38440:SF1">
    <property type="entry name" value="UPF0398 PROTEIN SPR0331"/>
    <property type="match status" value="1"/>
</dbReference>
<dbReference type="EMBL" id="CZBL01000019">
    <property type="protein sequence ID" value="CUQ49596.1"/>
    <property type="molecule type" value="Genomic_DNA"/>
</dbReference>
<evidence type="ECO:0000313" key="1">
    <source>
        <dbReference type="EMBL" id="CUQ21683.1"/>
    </source>
</evidence>
<reference evidence="7 8" key="2">
    <citation type="journal article" date="2019" name="Nat. Med.">
        <title>A library of human gut bacterial isolates paired with longitudinal multiomics data enables mechanistic microbiome research.</title>
        <authorList>
            <person name="Poyet M."/>
            <person name="Groussin M."/>
            <person name="Gibbons S.M."/>
            <person name="Avila-Pacheco J."/>
            <person name="Jiang X."/>
            <person name="Kearney S.M."/>
            <person name="Perrotta A.R."/>
            <person name="Berdy B."/>
            <person name="Zhao S."/>
            <person name="Lieberman T.D."/>
            <person name="Swanson P.K."/>
            <person name="Smith M."/>
            <person name="Roesemann S."/>
            <person name="Alexander J.E."/>
            <person name="Rich S.A."/>
            <person name="Livny J."/>
            <person name="Vlamakis H."/>
            <person name="Clish C."/>
            <person name="Bullock K."/>
            <person name="Deik A."/>
            <person name="Scott J."/>
            <person name="Pierce K.A."/>
            <person name="Xavier R.J."/>
            <person name="Alm E.J."/>
        </authorList>
    </citation>
    <scope>NUCLEOTIDE SEQUENCE [LARGE SCALE GENOMIC DNA]</scope>
    <source>
        <strain evidence="4 8">BIOML-A21</strain>
        <strain evidence="3 7">BIOML-A25</strain>
    </source>
</reference>
<dbReference type="EMBL" id="CZAI01000017">
    <property type="protein sequence ID" value="CUQ21683.1"/>
    <property type="molecule type" value="Genomic_DNA"/>
</dbReference>
<proteinExistence type="predicted"/>
<dbReference type="EMBL" id="VVYJ01000006">
    <property type="protein sequence ID" value="KAA5476805.1"/>
    <property type="molecule type" value="Genomic_DNA"/>
</dbReference>
<evidence type="ECO:0000313" key="4">
    <source>
        <dbReference type="EMBL" id="KAA5485923.1"/>
    </source>
</evidence>
<dbReference type="Pfam" id="PF06908">
    <property type="entry name" value="YpsA"/>
    <property type="match status" value="1"/>
</dbReference>
<dbReference type="EMBL" id="VVYF01000033">
    <property type="protein sequence ID" value="KAA5485923.1"/>
    <property type="molecule type" value="Genomic_DNA"/>
</dbReference>
<dbReference type="Gene3D" id="3.40.50.450">
    <property type="match status" value="1"/>
</dbReference>
<evidence type="ECO:0000313" key="6">
    <source>
        <dbReference type="Proteomes" id="UP000095725"/>
    </source>
</evidence>
<name>A0A174UH49_9BACE</name>
<evidence type="ECO:0000313" key="8">
    <source>
        <dbReference type="Proteomes" id="UP000491168"/>
    </source>
</evidence>
<gene>
    <name evidence="1" type="primary">ypsA</name>
    <name evidence="2" type="synonym">ypsA_2</name>
    <name evidence="1" type="ORF">ERS852494_04336</name>
    <name evidence="2" type="ORF">ERS852558_03842</name>
    <name evidence="4" type="ORF">F2Y35_21720</name>
    <name evidence="3" type="ORF">F2Y39_12785</name>
</gene>
<dbReference type="RefSeq" id="WP_055173797.1">
    <property type="nucleotide sequence ID" value="NZ_CAXSUM010000024.1"/>
</dbReference>
<dbReference type="Proteomes" id="UP000095725">
    <property type="component" value="Unassembled WGS sequence"/>
</dbReference>
<accession>A0A174UH49</accession>
<dbReference type="Proteomes" id="UP000095657">
    <property type="component" value="Unassembled WGS sequence"/>
</dbReference>
<dbReference type="Proteomes" id="UP000427825">
    <property type="component" value="Unassembled WGS sequence"/>
</dbReference>
<dbReference type="SUPFAM" id="SSF102405">
    <property type="entry name" value="MCP/YpsA-like"/>
    <property type="match status" value="1"/>
</dbReference>
<dbReference type="Proteomes" id="UP000491168">
    <property type="component" value="Unassembled WGS sequence"/>
</dbReference>
<evidence type="ECO:0000313" key="3">
    <source>
        <dbReference type="EMBL" id="KAA5476805.1"/>
    </source>
</evidence>
<evidence type="ECO:0000313" key="5">
    <source>
        <dbReference type="Proteomes" id="UP000095657"/>
    </source>
</evidence>
<protein>
    <submittedName>
        <fullName evidence="3">DUF1273 family protein</fullName>
    </submittedName>
    <submittedName>
        <fullName evidence="1">Uncharacterized protein conserved in bacteria</fullName>
    </submittedName>
</protein>
<dbReference type="InterPro" id="IPR010697">
    <property type="entry name" value="YspA"/>
</dbReference>
<dbReference type="STRING" id="47678.ERS852494_04336"/>
<organism evidence="1 5">
    <name type="scientific">Bacteroides caccae</name>
    <dbReference type="NCBI Taxonomy" id="47678"/>
    <lineage>
        <taxon>Bacteria</taxon>
        <taxon>Pseudomonadati</taxon>
        <taxon>Bacteroidota</taxon>
        <taxon>Bacteroidia</taxon>
        <taxon>Bacteroidales</taxon>
        <taxon>Bacteroidaceae</taxon>
        <taxon>Bacteroides</taxon>
    </lineage>
</organism>
<sequence length="163" mass="18979">MNKVFFNLEQSAAFTGHRKVPYGKQREVELKLNKTIREHYKKGIRDFLCGMAFGFDMFAAEAVINLKKELPHIRLIAVVPYRGQCERWSAILQSKYRELLNQADRAIILSEQYFNGCMLRRNDFMLANTNHIIAFFNGKEQGGTYYTTRKAKAANKQVTNIYK</sequence>
<reference evidence="5 6" key="1">
    <citation type="submission" date="2015-09" db="EMBL/GenBank/DDBJ databases">
        <authorList>
            <consortium name="Pathogen Informatics"/>
        </authorList>
    </citation>
    <scope>NUCLEOTIDE SEQUENCE [LARGE SCALE GENOMIC DNA]</scope>
    <source>
        <strain evidence="1 5">2789STDY5834880</strain>
        <strain evidence="2 6">2789STDY5834946</strain>
    </source>
</reference>
<evidence type="ECO:0000313" key="2">
    <source>
        <dbReference type="EMBL" id="CUQ49596.1"/>
    </source>
</evidence>
<dbReference type="PANTHER" id="PTHR38440">
    <property type="entry name" value="UPF0398 PROTEIN YPSA"/>
    <property type="match status" value="1"/>
</dbReference>
<dbReference type="AlphaFoldDB" id="A0A174UH49"/>
<evidence type="ECO:0000313" key="7">
    <source>
        <dbReference type="Proteomes" id="UP000427825"/>
    </source>
</evidence>